<dbReference type="InterPro" id="IPR038014">
    <property type="entry name" value="Ies1"/>
</dbReference>
<dbReference type="OrthoDB" id="5413003at2759"/>
<sequence length="501" mass="56818">MASTSAPPPSSSSPWPPDPIPPVGYLSRKALPIKRNDAESLTREDVQYDLLNHIFSDQTAVFTPQTPGKASKLAFRDLYINALYNSSKCSKVLKEKMVDTPAFALEFAKICLLTNVGRINTTMAFFPEMKTALRTYHPVPSLQKTDGNAQDAPRIKNCLKAALLPSELKTLPPSSPDEILLKLRSGKRPPTSVVNLVFVLSNHAAPLARVHFDGTVNFLDFFLPKPLASADRARAFLWFMYHYLESPTGSNPFDDDYSRKHLNMAPYLRSLNQREASRENVDTEDEIIWGNMMSNQRNIFLHKLVSSMESDKKAKPVAPHFVPAAPEASSSMGHRPGQEPSRDEAPFMFYVPGREPTPSREVNEQDTPLLLPDSRHNRRHQSEQHQQNQPPTAPPQYIRHRQPPQQPLPRHQTIPIRPRSHIRTYSAPISRQEEGRPIVQQAFHMALNSDPLLDSDEENADDNLRVDYRRRLDVLTRIRGRPPTPDLIPPQEQHFYSARLP</sequence>
<dbReference type="RefSeq" id="XP_043043816.1">
    <property type="nucleotide sequence ID" value="XM_043185305.1"/>
</dbReference>
<dbReference type="GO" id="GO:0031011">
    <property type="term" value="C:Ino80 complex"/>
    <property type="evidence" value="ECO:0007669"/>
    <property type="project" value="InterPro"/>
</dbReference>
<comment type="caution">
    <text evidence="2">The sequence shown here is derived from an EMBL/GenBank/DDBJ whole genome shotgun (WGS) entry which is preliminary data.</text>
</comment>
<feature type="compositionally biased region" description="Basic and acidic residues" evidence="1">
    <location>
        <begin position="336"/>
        <end position="345"/>
    </location>
</feature>
<dbReference type="PANTHER" id="PTHR37287">
    <property type="entry name" value="INO EIGHTY SUBUNIT 1"/>
    <property type="match status" value="1"/>
</dbReference>
<gene>
    <name evidence="2" type="ORF">BT62DRAFT_927633</name>
</gene>
<feature type="region of interest" description="Disordered" evidence="1">
    <location>
        <begin position="1"/>
        <end position="21"/>
    </location>
</feature>
<evidence type="ECO:0008006" key="4">
    <source>
        <dbReference type="Google" id="ProtNLM"/>
    </source>
</evidence>
<dbReference type="PANTHER" id="PTHR37287:SF1">
    <property type="entry name" value="INO EIGHTY SUBUNIT 1"/>
    <property type="match status" value="1"/>
</dbReference>
<proteinExistence type="predicted"/>
<evidence type="ECO:0000313" key="3">
    <source>
        <dbReference type="Proteomes" id="UP000812287"/>
    </source>
</evidence>
<keyword evidence="3" id="KW-1185">Reference proteome</keyword>
<organism evidence="2 3">
    <name type="scientific">Guyanagaster necrorhizus</name>
    <dbReference type="NCBI Taxonomy" id="856835"/>
    <lineage>
        <taxon>Eukaryota</taxon>
        <taxon>Fungi</taxon>
        <taxon>Dikarya</taxon>
        <taxon>Basidiomycota</taxon>
        <taxon>Agaricomycotina</taxon>
        <taxon>Agaricomycetes</taxon>
        <taxon>Agaricomycetidae</taxon>
        <taxon>Agaricales</taxon>
        <taxon>Marasmiineae</taxon>
        <taxon>Physalacriaceae</taxon>
        <taxon>Guyanagaster</taxon>
    </lineage>
</organism>
<dbReference type="GeneID" id="66107602"/>
<name>A0A9P7VZ75_9AGAR</name>
<dbReference type="Proteomes" id="UP000812287">
    <property type="component" value="Unassembled WGS sequence"/>
</dbReference>
<feature type="region of interest" description="Disordered" evidence="1">
    <location>
        <begin position="480"/>
        <end position="501"/>
    </location>
</feature>
<feature type="region of interest" description="Disordered" evidence="1">
    <location>
        <begin position="323"/>
        <end position="433"/>
    </location>
</feature>
<dbReference type="EMBL" id="MU250526">
    <property type="protein sequence ID" value="KAG7450316.1"/>
    <property type="molecule type" value="Genomic_DNA"/>
</dbReference>
<accession>A0A9P7VZ75</accession>
<reference evidence="2" key="1">
    <citation type="submission" date="2020-11" db="EMBL/GenBank/DDBJ databases">
        <title>Adaptations for nitrogen fixation in a non-lichenized fungal sporocarp promotes dispersal by wood-feeding termites.</title>
        <authorList>
            <consortium name="DOE Joint Genome Institute"/>
            <person name="Koch R.A."/>
            <person name="Yoon G."/>
            <person name="Arayal U."/>
            <person name="Lail K."/>
            <person name="Amirebrahimi M."/>
            <person name="Labutti K."/>
            <person name="Lipzen A."/>
            <person name="Riley R."/>
            <person name="Barry K."/>
            <person name="Henrissat B."/>
            <person name="Grigoriev I.V."/>
            <person name="Herr J.R."/>
            <person name="Aime M.C."/>
        </authorList>
    </citation>
    <scope>NUCLEOTIDE SEQUENCE</scope>
    <source>
        <strain evidence="2">MCA 3950</strain>
    </source>
</reference>
<dbReference type="AlphaFoldDB" id="A0A9P7VZ75"/>
<evidence type="ECO:0000256" key="1">
    <source>
        <dbReference type="SAM" id="MobiDB-lite"/>
    </source>
</evidence>
<protein>
    <recommendedName>
        <fullName evidence="4">Ino eighty subunit 1</fullName>
    </recommendedName>
</protein>
<evidence type="ECO:0000313" key="2">
    <source>
        <dbReference type="EMBL" id="KAG7450316.1"/>
    </source>
</evidence>